<accession>A0A0P6X8K6</accession>
<evidence type="ECO:0000313" key="1">
    <source>
        <dbReference type="EMBL" id="KPL76612.1"/>
    </source>
</evidence>
<dbReference type="RefSeq" id="WP_061919660.1">
    <property type="nucleotide sequence ID" value="NZ_DF967971.1"/>
</dbReference>
<proteinExistence type="predicted"/>
<gene>
    <name evidence="1" type="ORF">AC812_04635</name>
</gene>
<organism evidence="1 2">
    <name type="scientific">Bellilinea caldifistulae</name>
    <dbReference type="NCBI Taxonomy" id="360411"/>
    <lineage>
        <taxon>Bacteria</taxon>
        <taxon>Bacillati</taxon>
        <taxon>Chloroflexota</taxon>
        <taxon>Anaerolineae</taxon>
        <taxon>Anaerolineales</taxon>
        <taxon>Anaerolineaceae</taxon>
        <taxon>Bellilinea</taxon>
    </lineage>
</organism>
<sequence length="79" mass="8963">MRPEVGEIVRIGKSTFVITIVTDLSDELWVVWMRLLGRGRRLYTTHAWRSADGGIVYGQPISVIKSIGKPFRTPLHRGD</sequence>
<dbReference type="Proteomes" id="UP000050514">
    <property type="component" value="Unassembled WGS sequence"/>
</dbReference>
<comment type="caution">
    <text evidence="1">The sequence shown here is derived from an EMBL/GenBank/DDBJ whole genome shotgun (WGS) entry which is preliminary data.</text>
</comment>
<keyword evidence="2" id="KW-1185">Reference proteome</keyword>
<evidence type="ECO:0000313" key="2">
    <source>
        <dbReference type="Proteomes" id="UP000050514"/>
    </source>
</evidence>
<name>A0A0P6X8K6_9CHLR</name>
<protein>
    <submittedName>
        <fullName evidence="1">Uncharacterized protein</fullName>
    </submittedName>
</protein>
<reference evidence="1 2" key="1">
    <citation type="submission" date="2015-07" db="EMBL/GenBank/DDBJ databases">
        <title>Draft genome of Bellilinea caldifistulae DSM 17877.</title>
        <authorList>
            <person name="Hemp J."/>
            <person name="Ward L.M."/>
            <person name="Pace L.A."/>
            <person name="Fischer W.W."/>
        </authorList>
    </citation>
    <scope>NUCLEOTIDE SEQUENCE [LARGE SCALE GENOMIC DNA]</scope>
    <source>
        <strain evidence="1 2">GOMI-1</strain>
    </source>
</reference>
<dbReference type="EMBL" id="LGHJ01000011">
    <property type="protein sequence ID" value="KPL76612.1"/>
    <property type="molecule type" value="Genomic_DNA"/>
</dbReference>
<dbReference type="STRING" id="360411.AC812_04635"/>
<dbReference type="AlphaFoldDB" id="A0A0P6X8K6"/>